<evidence type="ECO:0000313" key="3">
    <source>
        <dbReference type="Proteomes" id="UP000014500"/>
    </source>
</evidence>
<proteinExistence type="predicted"/>
<name>T1IT03_STRMM</name>
<dbReference type="PANTHER" id="PTHR34007">
    <property type="entry name" value="AEROLYSIN-LIKE PROTEIN-RELATED"/>
    <property type="match status" value="1"/>
</dbReference>
<dbReference type="PANTHER" id="PTHR34007:SF1">
    <property type="entry name" value="AEROLYSIN-LIKE PROTEIN-RELATED"/>
    <property type="match status" value="1"/>
</dbReference>
<dbReference type="HOGENOM" id="CLU_068751_0_0_1"/>
<keyword evidence="1" id="KW-0732">Signal</keyword>
<dbReference type="EMBL" id="AFFK01019039">
    <property type="status" value="NOT_ANNOTATED_CDS"/>
    <property type="molecule type" value="Genomic_DNA"/>
</dbReference>
<dbReference type="Proteomes" id="UP000014500">
    <property type="component" value="Unassembled WGS sequence"/>
</dbReference>
<protein>
    <recommendedName>
        <fullName evidence="4">Cytotoxin</fullName>
    </recommendedName>
</protein>
<keyword evidence="3" id="KW-1185">Reference proteome</keyword>
<dbReference type="OMA" id="FFIVNIE"/>
<dbReference type="Gene3D" id="2.170.15.10">
    <property type="entry name" value="Proaerolysin, chain A, domain 3"/>
    <property type="match status" value="1"/>
</dbReference>
<feature type="signal peptide" evidence="1">
    <location>
        <begin position="1"/>
        <end position="23"/>
    </location>
</feature>
<dbReference type="SUPFAM" id="SSF56973">
    <property type="entry name" value="Aerolisin/ETX pore-forming domain"/>
    <property type="match status" value="1"/>
</dbReference>
<feature type="chain" id="PRO_5004579509" description="Cytotoxin" evidence="1">
    <location>
        <begin position="24"/>
        <end position="296"/>
    </location>
</feature>
<organism evidence="2 3">
    <name type="scientific">Strigamia maritima</name>
    <name type="common">European centipede</name>
    <name type="synonym">Geophilus maritimus</name>
    <dbReference type="NCBI Taxonomy" id="126957"/>
    <lineage>
        <taxon>Eukaryota</taxon>
        <taxon>Metazoa</taxon>
        <taxon>Ecdysozoa</taxon>
        <taxon>Arthropoda</taxon>
        <taxon>Myriapoda</taxon>
        <taxon>Chilopoda</taxon>
        <taxon>Pleurostigmophora</taxon>
        <taxon>Geophilomorpha</taxon>
        <taxon>Linotaeniidae</taxon>
        <taxon>Strigamia</taxon>
    </lineage>
</organism>
<dbReference type="InterPro" id="IPR053280">
    <property type="entry name" value="Aerolysin-like_pore-former"/>
</dbReference>
<evidence type="ECO:0008006" key="4">
    <source>
        <dbReference type="Google" id="ProtNLM"/>
    </source>
</evidence>
<reference evidence="2" key="2">
    <citation type="submission" date="2015-02" db="UniProtKB">
        <authorList>
            <consortium name="EnsemblMetazoa"/>
        </authorList>
    </citation>
    <scope>IDENTIFICATION</scope>
</reference>
<dbReference type="CDD" id="cd20237">
    <property type="entry name" value="PFM_LIN24-like"/>
    <property type="match status" value="1"/>
</dbReference>
<dbReference type="EnsemblMetazoa" id="SMAR004242-RA">
    <property type="protein sequence ID" value="SMAR004242-PA"/>
    <property type="gene ID" value="SMAR004242"/>
</dbReference>
<accession>T1IT03</accession>
<dbReference type="PhylomeDB" id="T1IT03"/>
<reference evidence="3" key="1">
    <citation type="submission" date="2011-05" db="EMBL/GenBank/DDBJ databases">
        <authorList>
            <person name="Richards S.R."/>
            <person name="Qu J."/>
            <person name="Jiang H."/>
            <person name="Jhangiani S.N."/>
            <person name="Agravi P."/>
            <person name="Goodspeed R."/>
            <person name="Gross S."/>
            <person name="Mandapat C."/>
            <person name="Jackson L."/>
            <person name="Mathew T."/>
            <person name="Pu L."/>
            <person name="Thornton R."/>
            <person name="Saada N."/>
            <person name="Wilczek-Boney K.B."/>
            <person name="Lee S."/>
            <person name="Kovar C."/>
            <person name="Wu Y."/>
            <person name="Scherer S.E."/>
            <person name="Worley K.C."/>
            <person name="Muzny D.M."/>
            <person name="Gibbs R."/>
        </authorList>
    </citation>
    <scope>NUCLEOTIDE SEQUENCE</scope>
    <source>
        <strain evidence="3">Brora</strain>
    </source>
</reference>
<evidence type="ECO:0000256" key="1">
    <source>
        <dbReference type="SAM" id="SignalP"/>
    </source>
</evidence>
<evidence type="ECO:0000313" key="2">
    <source>
        <dbReference type="EnsemblMetazoa" id="SMAR004242-PA"/>
    </source>
</evidence>
<dbReference type="AlphaFoldDB" id="T1IT03"/>
<sequence length="296" mass="34143">MNCIHVFICSIVVCATIISSVVSSEVDLDNFDDVAKQYAEKKAKEYERTLVWYDIYGTHQHLAERDEYKKYKIGVWSDDVEYGKIDKTIEKPGHIYTQWYHNAQSVPITAEFSREVELKSSYSWSKSSNFKMGVQVDVSVAVPQIFLGVNVKINTSLELQNSKSETIEQTETYGVKNVITIPPKKSVKAEFIVTEKDVQIPWSANVEITGYIAMWFEPKYNDHWLWFHPITALANDKFKKSEDGKRLIYHAKGLFRGLRGIDSTLKTSEYDVADYHANNSPRKFQRPTNVKYTKPI</sequence>